<feature type="region of interest" description="Disordered" evidence="1">
    <location>
        <begin position="35"/>
        <end position="78"/>
    </location>
</feature>
<feature type="region of interest" description="Disordered" evidence="1">
    <location>
        <begin position="428"/>
        <end position="452"/>
    </location>
</feature>
<protein>
    <submittedName>
        <fullName evidence="3">Uncharacterized protein LOC108744276 isoform X1</fullName>
    </submittedName>
</protein>
<feature type="region of interest" description="Disordered" evidence="1">
    <location>
        <begin position="229"/>
        <end position="251"/>
    </location>
</feature>
<dbReference type="OrthoDB" id="7701454at2759"/>
<feature type="compositionally biased region" description="Polar residues" evidence="1">
    <location>
        <begin position="61"/>
        <end position="78"/>
    </location>
</feature>
<feature type="compositionally biased region" description="Basic and acidic residues" evidence="1">
    <location>
        <begin position="493"/>
        <end position="521"/>
    </location>
</feature>
<dbReference type="AlphaFoldDB" id="A0A1W4XSM8"/>
<feature type="compositionally biased region" description="Polar residues" evidence="1">
    <location>
        <begin position="36"/>
        <end position="46"/>
    </location>
</feature>
<keyword evidence="2" id="KW-1185">Reference proteome</keyword>
<evidence type="ECO:0000256" key="1">
    <source>
        <dbReference type="SAM" id="MobiDB-lite"/>
    </source>
</evidence>
<feature type="region of interest" description="Disordered" evidence="1">
    <location>
        <begin position="138"/>
        <end position="158"/>
    </location>
</feature>
<dbReference type="RefSeq" id="XP_018335473.1">
    <property type="nucleotide sequence ID" value="XM_018479971.1"/>
</dbReference>
<proteinExistence type="predicted"/>
<feature type="region of interest" description="Disordered" evidence="1">
    <location>
        <begin position="263"/>
        <end position="284"/>
    </location>
</feature>
<dbReference type="Proteomes" id="UP000192223">
    <property type="component" value="Unplaced"/>
</dbReference>
<organism evidence="2 3">
    <name type="scientific">Agrilus planipennis</name>
    <name type="common">Emerald ash borer</name>
    <name type="synonym">Agrilus marcopoli</name>
    <dbReference type="NCBI Taxonomy" id="224129"/>
    <lineage>
        <taxon>Eukaryota</taxon>
        <taxon>Metazoa</taxon>
        <taxon>Ecdysozoa</taxon>
        <taxon>Arthropoda</taxon>
        <taxon>Hexapoda</taxon>
        <taxon>Insecta</taxon>
        <taxon>Pterygota</taxon>
        <taxon>Neoptera</taxon>
        <taxon>Endopterygota</taxon>
        <taxon>Coleoptera</taxon>
        <taxon>Polyphaga</taxon>
        <taxon>Elateriformia</taxon>
        <taxon>Buprestoidea</taxon>
        <taxon>Buprestidae</taxon>
        <taxon>Agrilinae</taxon>
        <taxon>Agrilus</taxon>
    </lineage>
</organism>
<sequence>MGNKLCKKKGGGEPVTDDKPHAFDRIINRLHLKPTTWKSDPQLNEKQTNRVEVKTRKSKNGIVQHSRPLSNAKSSDWTEASLEVPDEVVHLKNPQLSLIFNDDSTPTPPPRKHKKTLREKLETAAKNGLQALQTKKMVPVSKEAPKEEESPKPVEEPPFIKKTVIYGCPLDDHDHAHHNRDHKHSQKKDIDKVGSLRFSKDAKRKKNLSVVSLPNINEFRFSLKKDDSENNLVDENPEQKPKKTASTGKLESYMHRCRSIGSIFPQKNKHHKHQKTSNDADSDDSFGGLEDWDCKILEHYKPKDASLQRPRRPLSDDAGLSDVEKLIVSHEEYEKENPAPARPLRRSESLVKKEENAAVVSEEPVVKRKKENDDAQRPLLEKKVEEIETIVEKIASTSKEEIVKRTLLQRRSDENKTTSTVVKKLTFQETVDSKPDDDSTTKTPPPTPVVCDNKRESLISISKLTTKDDEGNIEHSSLIKLLHEYSKNEAQQKKLAETVKETSDTLEENMQKKEQKKDLEKNPVSNSDNKISNAVEEFLNAERKNDNSKSALDIFVESKCQVVS</sequence>
<gene>
    <name evidence="3" type="primary">LOC108744276</name>
</gene>
<dbReference type="GeneID" id="108744276"/>
<dbReference type="InParanoid" id="A0A1W4XSM8"/>
<reference evidence="3" key="1">
    <citation type="submission" date="2025-08" db="UniProtKB">
        <authorList>
            <consortium name="RefSeq"/>
        </authorList>
    </citation>
    <scope>IDENTIFICATION</scope>
    <source>
        <tissue evidence="3">Entire body</tissue>
    </source>
</reference>
<evidence type="ECO:0000313" key="3">
    <source>
        <dbReference type="RefSeq" id="XP_018335473.1"/>
    </source>
</evidence>
<feature type="compositionally biased region" description="Basic and acidic residues" evidence="1">
    <location>
        <begin position="143"/>
        <end position="158"/>
    </location>
</feature>
<evidence type="ECO:0000313" key="2">
    <source>
        <dbReference type="Proteomes" id="UP000192223"/>
    </source>
</evidence>
<name>A0A1W4XSM8_AGRPL</name>
<dbReference type="KEGG" id="apln:108744276"/>
<feature type="compositionally biased region" description="Basic and acidic residues" evidence="1">
    <location>
        <begin position="431"/>
        <end position="440"/>
    </location>
</feature>
<accession>A0A1W4XSM8</accession>
<feature type="region of interest" description="Disordered" evidence="1">
    <location>
        <begin position="1"/>
        <end position="21"/>
    </location>
</feature>
<feature type="region of interest" description="Disordered" evidence="1">
    <location>
        <begin position="493"/>
        <end position="529"/>
    </location>
</feature>
<feature type="compositionally biased region" description="Basic and acidic residues" evidence="1">
    <location>
        <begin position="345"/>
        <end position="355"/>
    </location>
</feature>
<feature type="region of interest" description="Disordered" evidence="1">
    <location>
        <begin position="331"/>
        <end position="355"/>
    </location>
</feature>